<keyword evidence="2" id="KW-1185">Reference proteome</keyword>
<gene>
    <name evidence="1" type="ORF">DdX_21227</name>
</gene>
<protein>
    <recommendedName>
        <fullName evidence="3">F-box domain-containing protein</fullName>
    </recommendedName>
</protein>
<name>A0AAD4MF72_9BILA</name>
<evidence type="ECO:0000313" key="1">
    <source>
        <dbReference type="EMBL" id="KAI1692483.1"/>
    </source>
</evidence>
<dbReference type="EMBL" id="JAKKPZ010000759">
    <property type="protein sequence ID" value="KAI1692483.1"/>
    <property type="molecule type" value="Genomic_DNA"/>
</dbReference>
<organism evidence="1 2">
    <name type="scientific">Ditylenchus destructor</name>
    <dbReference type="NCBI Taxonomy" id="166010"/>
    <lineage>
        <taxon>Eukaryota</taxon>
        <taxon>Metazoa</taxon>
        <taxon>Ecdysozoa</taxon>
        <taxon>Nematoda</taxon>
        <taxon>Chromadorea</taxon>
        <taxon>Rhabditida</taxon>
        <taxon>Tylenchina</taxon>
        <taxon>Tylenchomorpha</taxon>
        <taxon>Sphaerularioidea</taxon>
        <taxon>Anguinidae</taxon>
        <taxon>Anguininae</taxon>
        <taxon>Ditylenchus</taxon>
    </lineage>
</organism>
<dbReference type="AlphaFoldDB" id="A0AAD4MF72"/>
<dbReference type="Proteomes" id="UP001201812">
    <property type="component" value="Unassembled WGS sequence"/>
</dbReference>
<proteinExistence type="predicted"/>
<evidence type="ECO:0000313" key="2">
    <source>
        <dbReference type="Proteomes" id="UP001201812"/>
    </source>
</evidence>
<accession>A0AAD4MF72</accession>
<comment type="caution">
    <text evidence="1">The sequence shown here is derived from an EMBL/GenBank/DDBJ whole genome shotgun (WGS) entry which is preliminary data.</text>
</comment>
<sequence length="276" mass="32526">MDQPSPQLNIQFGLFHKILSCFDRRELCHLRNVNHRHYTVIENKFGTSPYLMFSYQALDQSSWRWRPLTGNQIEEMPIHVCEQLPTSKFVRFNHSFFMISSVNVLIVPLISHVWENQQIFIECAPTYMWNEKWACMMAKAKHLDVTAKGLIPYLPQLTSGNCVHLHVFALNETLDDYRLPWGHILDFLFKPNTEGITISDPSNYLRGQMLEFRELVTQKFLDSLVQVDFSFVCNSITSNDEFTFDDFIVHNRRTKQCLRFHSTAYNFKLTVEQCEQ</sequence>
<evidence type="ECO:0008006" key="3">
    <source>
        <dbReference type="Google" id="ProtNLM"/>
    </source>
</evidence>
<reference evidence="1" key="1">
    <citation type="submission" date="2022-01" db="EMBL/GenBank/DDBJ databases">
        <title>Genome Sequence Resource for Two Populations of Ditylenchus destructor, the Migratory Endoparasitic Phytonematode.</title>
        <authorList>
            <person name="Zhang H."/>
            <person name="Lin R."/>
            <person name="Xie B."/>
        </authorList>
    </citation>
    <scope>NUCLEOTIDE SEQUENCE</scope>
    <source>
        <strain evidence="1">BazhouSP</strain>
    </source>
</reference>